<protein>
    <submittedName>
        <fullName evidence="3">Uncharacterized protein</fullName>
    </submittedName>
</protein>
<dbReference type="PROSITE" id="PS50096">
    <property type="entry name" value="IQ"/>
    <property type="match status" value="4"/>
</dbReference>
<feature type="compositionally biased region" description="Basic and acidic residues" evidence="2">
    <location>
        <begin position="755"/>
        <end position="765"/>
    </location>
</feature>
<evidence type="ECO:0000313" key="3">
    <source>
        <dbReference type="EMBL" id="ORC86904.1"/>
    </source>
</evidence>
<feature type="region of interest" description="Disordered" evidence="2">
    <location>
        <begin position="755"/>
        <end position="823"/>
    </location>
</feature>
<feature type="compositionally biased region" description="Basic and acidic residues" evidence="2">
    <location>
        <begin position="655"/>
        <end position="664"/>
    </location>
</feature>
<feature type="compositionally biased region" description="Low complexity" evidence="2">
    <location>
        <begin position="343"/>
        <end position="363"/>
    </location>
</feature>
<dbReference type="EMBL" id="NBCO01000025">
    <property type="protein sequence ID" value="ORC86904.1"/>
    <property type="molecule type" value="Genomic_DNA"/>
</dbReference>
<dbReference type="OrthoDB" id="273919at2759"/>
<feature type="region of interest" description="Disordered" evidence="2">
    <location>
        <begin position="548"/>
        <end position="570"/>
    </location>
</feature>
<accession>A0A1X0NQC8</accession>
<dbReference type="InterPro" id="IPR000048">
    <property type="entry name" value="IQ_motif_EF-hand-BS"/>
</dbReference>
<organism evidence="3 4">
    <name type="scientific">Trypanosoma theileri</name>
    <dbReference type="NCBI Taxonomy" id="67003"/>
    <lineage>
        <taxon>Eukaryota</taxon>
        <taxon>Discoba</taxon>
        <taxon>Euglenozoa</taxon>
        <taxon>Kinetoplastea</taxon>
        <taxon>Metakinetoplastina</taxon>
        <taxon>Trypanosomatida</taxon>
        <taxon>Trypanosomatidae</taxon>
        <taxon>Trypanosoma</taxon>
    </lineage>
</organism>
<feature type="compositionally biased region" description="Acidic residues" evidence="2">
    <location>
        <begin position="618"/>
        <end position="630"/>
    </location>
</feature>
<keyword evidence="1" id="KW-0175">Coiled coil</keyword>
<name>A0A1X0NQC8_9TRYP</name>
<feature type="region of interest" description="Disordered" evidence="2">
    <location>
        <begin position="343"/>
        <end position="365"/>
    </location>
</feature>
<evidence type="ECO:0000256" key="2">
    <source>
        <dbReference type="SAM" id="MobiDB-lite"/>
    </source>
</evidence>
<feature type="region of interest" description="Disordered" evidence="2">
    <location>
        <begin position="1398"/>
        <end position="1421"/>
    </location>
</feature>
<feature type="region of interest" description="Disordered" evidence="2">
    <location>
        <begin position="718"/>
        <end position="742"/>
    </location>
</feature>
<feature type="region of interest" description="Disordered" evidence="2">
    <location>
        <begin position="583"/>
        <end position="706"/>
    </location>
</feature>
<dbReference type="GeneID" id="39987571"/>
<dbReference type="VEuPathDB" id="TriTrypDB:TM35_000252000"/>
<feature type="compositionally biased region" description="Acidic residues" evidence="2">
    <location>
        <begin position="805"/>
        <end position="818"/>
    </location>
</feature>
<feature type="compositionally biased region" description="Basic and acidic residues" evidence="2">
    <location>
        <begin position="548"/>
        <end position="561"/>
    </location>
</feature>
<dbReference type="STRING" id="67003.A0A1X0NQC8"/>
<comment type="caution">
    <text evidence="3">The sequence shown here is derived from an EMBL/GenBank/DDBJ whole genome shotgun (WGS) entry which is preliminary data.</text>
</comment>
<proteinExistence type="predicted"/>
<feature type="compositionally biased region" description="Polar residues" evidence="2">
    <location>
        <begin position="718"/>
        <end position="739"/>
    </location>
</feature>
<evidence type="ECO:0000256" key="1">
    <source>
        <dbReference type="SAM" id="Coils"/>
    </source>
</evidence>
<keyword evidence="4" id="KW-1185">Reference proteome</keyword>
<dbReference type="RefSeq" id="XP_028880970.1">
    <property type="nucleotide sequence ID" value="XM_029027791.1"/>
</dbReference>
<dbReference type="SMART" id="SM00015">
    <property type="entry name" value="IQ"/>
    <property type="match status" value="8"/>
</dbReference>
<dbReference type="Pfam" id="PF00612">
    <property type="entry name" value="IQ"/>
    <property type="match status" value="5"/>
</dbReference>
<feature type="compositionally biased region" description="Acidic residues" evidence="2">
    <location>
        <begin position="766"/>
        <end position="795"/>
    </location>
</feature>
<reference evidence="3 4" key="1">
    <citation type="submission" date="2017-03" db="EMBL/GenBank/DDBJ databases">
        <title>An alternative strategy for trypanosome survival in the mammalian bloodstream revealed through genome and transcriptome analysis of the ubiquitous bovine parasite Trypanosoma (Megatrypanum) theileri.</title>
        <authorList>
            <person name="Kelly S."/>
            <person name="Ivens A."/>
            <person name="Mott A."/>
            <person name="O'Neill E."/>
            <person name="Emms D."/>
            <person name="Macleod O."/>
            <person name="Voorheis P."/>
            <person name="Matthews J."/>
            <person name="Matthews K."/>
            <person name="Carrington M."/>
        </authorList>
    </citation>
    <scope>NUCLEOTIDE SEQUENCE [LARGE SCALE GENOMIC DNA]</scope>
    <source>
        <strain evidence="3">Edinburgh</strain>
    </source>
</reference>
<feature type="compositionally biased region" description="Acidic residues" evidence="2">
    <location>
        <begin position="665"/>
        <end position="674"/>
    </location>
</feature>
<sequence length="1421" mass="164547">MKSVVRSAERTALQRRFDALRTVPRNERPEDTLHVFSQALQELQEIVKEEVRGLIDVKGHSTIYGVDPHGEDQRRKEWNKEAFEQILQLLHRAEAIGDEVCSYCVDEDIMGSSIRESRKQNSIIPCLQPPLLVAEMLMLVHDSYVLLRELHAYRGRVFPDSSLEDNTAAIEYAKSAYVLERRVATITQQFREKKPLQALSTVDNTANRLTAIENECNILQFARSEMQLGVLYGLIGQHEMALMNARAAVQLLTSITPSRTKLLSVSENDNPMVKEAQKLLAVASYNLGCQLEQLITVDLRVEDRKAMEVEKQMAFDQALQLGRQCLEPGHPLLQELQRGVHPSTQTAISKKTSSTTATSTATGIEGGGGGGNAVLAAARRASSGSNFYPMLQLVQPTTALPSLPPLRSSGRRPSQVLNFSIPIGIYDVPSTESLQNASRTDTVSSAFMHSLRDRLASLRSEQTSHRAHPSVFVPPSMKTVPFPVNKNVKGRKSSALLWSPTKKKNQKQTSMQPGQDILNCHRLRRPSDALRLGGIAVLDTLFIQQHKEAEAEKKRKEEEKKMRRRKRRERSFLPESWSIVEDAPLAPKKKERSKKKKKRSNDKRYQYKIHGGYVDGERDMEEDEDEDEDTREGKVGDGFVFPDRSTKKKKKQRGKKAEGEHGEEGEGEGEEGTDEDKKRRKRKKKIKATEEEGSVISTSYSLDGSALTDSVKHGSILRATSTDSEINTSTDKSSNTNGIGMSLAKKVEGLIAKMKKGEKDKKDSEKDDEEEEDEDEDESDEDESDEDESESESEDEDHKLKNKDEDESDDDEDDEPETVNEAKERCETELLTYYEIMYKRRMKAALRIQCAWRCNRARKELHRRQQILYREVYRIQKAAAMCIEGFFCIILEKRRLMQAQERCAAQVAAREVYEEKVLRSVLIISHYGKIFLRRRRRERDLCKLLSLRNVEELRVREAAATIIARWWRIVPAQRAYWQRRTIEVQQQREEEELERRRQFAAVQLQRHFRGMLGRREALQYRQRRVEEHRQRQQQLRECTDLVRLCLQEYTRRCERLALEAQQEEQRRSEAAAIIQMNWRTALQRQMMRNVITRCRRIVRAVLTIQRGYRRFCAGREIRYLRRMQQAVQQERIDRECYEYRATLTLQCFARMVLAKRTARHRRAAIGRGFFFAAIAIQSACRGGTARQQLGAALHMRRRTELLLQSIAEAQRRRVADVLAAFLQARASGFVVETRRCRRLTEKLYLRRRVRWELLRDKSATIIQKAFRRMRKRRLEREAAEQQQQQRALVLRCVIRIQALMRGALARKEFRHRRFLVQKQQRKREEMEEVMLQCFLDEWRAALLQNEVDRRRIKVMESQERELLEYYSKMGVGDALAAATALAEAAKKATVTRVLHNSIHNDSNNNDENEDECNVSTYRDDP</sequence>
<evidence type="ECO:0000313" key="4">
    <source>
        <dbReference type="Proteomes" id="UP000192257"/>
    </source>
</evidence>
<gene>
    <name evidence="3" type="ORF">TM35_000252000</name>
</gene>
<dbReference type="Proteomes" id="UP000192257">
    <property type="component" value="Unassembled WGS sequence"/>
</dbReference>
<feature type="compositionally biased region" description="Basic residues" evidence="2">
    <location>
        <begin position="587"/>
        <end position="601"/>
    </location>
</feature>
<feature type="coiled-coil region" evidence="1">
    <location>
        <begin position="1262"/>
        <end position="1291"/>
    </location>
</feature>